<reference evidence="5" key="1">
    <citation type="journal article" date="2019" name="Int. J. Syst. Evol. Microbiol.">
        <title>The Global Catalogue of Microorganisms (GCM) 10K type strain sequencing project: providing services to taxonomists for standard genome sequencing and annotation.</title>
        <authorList>
            <consortium name="The Broad Institute Genomics Platform"/>
            <consortium name="The Broad Institute Genome Sequencing Center for Infectious Disease"/>
            <person name="Wu L."/>
            <person name="Ma J."/>
        </authorList>
    </citation>
    <scope>NUCLEOTIDE SEQUENCE [LARGE SCALE GENOMIC DNA]</scope>
    <source>
        <strain evidence="5">KCTC 22209</strain>
    </source>
</reference>
<dbReference type="RefSeq" id="WP_380922753.1">
    <property type="nucleotide sequence ID" value="NZ_JBHUPE010000007.1"/>
</dbReference>
<dbReference type="PROSITE" id="PS50977">
    <property type="entry name" value="HTH_TETR_2"/>
    <property type="match status" value="1"/>
</dbReference>
<dbReference type="SUPFAM" id="SSF46689">
    <property type="entry name" value="Homeodomain-like"/>
    <property type="match status" value="1"/>
</dbReference>
<accession>A0ABW5YZ73</accession>
<evidence type="ECO:0000256" key="2">
    <source>
        <dbReference type="PROSITE-ProRule" id="PRU00335"/>
    </source>
</evidence>
<sequence length="210" mass="24684">MRKVVDGEIRNRKRTEEKLINAVGDLIKEEGYSGLNMRKVVKLAGVDKKLIYRYFGNFDGLISRYFRERDFWTRHNERVFENINTIFNDHGKNIASSSLINLFEYLQHQEDTRKILLWEISESNDNFKKLSLERELLGKELFQRTDYFFENSEVDLRACYSILLAGVYYLSLHSNSTGGNFCEIDISKSDGSKRIKKAIQNIIDLLYNEV</sequence>
<evidence type="ECO:0000313" key="4">
    <source>
        <dbReference type="EMBL" id="MFD2905865.1"/>
    </source>
</evidence>
<evidence type="ECO:0000259" key="3">
    <source>
        <dbReference type="PROSITE" id="PS50977"/>
    </source>
</evidence>
<evidence type="ECO:0000313" key="5">
    <source>
        <dbReference type="Proteomes" id="UP001597509"/>
    </source>
</evidence>
<dbReference type="PRINTS" id="PR00455">
    <property type="entry name" value="HTHTETR"/>
</dbReference>
<keyword evidence="5" id="KW-1185">Reference proteome</keyword>
<dbReference type="Proteomes" id="UP001597509">
    <property type="component" value="Unassembled WGS sequence"/>
</dbReference>
<evidence type="ECO:0000256" key="1">
    <source>
        <dbReference type="ARBA" id="ARBA00023125"/>
    </source>
</evidence>
<name>A0ABW5YZ73_9SPHI</name>
<proteinExistence type="predicted"/>
<keyword evidence="1 2" id="KW-0238">DNA-binding</keyword>
<gene>
    <name evidence="4" type="ORF">ACFS6I_18195</name>
</gene>
<feature type="DNA-binding region" description="H-T-H motif" evidence="2">
    <location>
        <begin position="36"/>
        <end position="55"/>
    </location>
</feature>
<protein>
    <submittedName>
        <fullName evidence="4">TetR/AcrR family transcriptional regulator</fullName>
    </submittedName>
</protein>
<dbReference type="Pfam" id="PF00440">
    <property type="entry name" value="TetR_N"/>
    <property type="match status" value="1"/>
</dbReference>
<organism evidence="4 5">
    <name type="scientific">Sphingobacterium anhuiense</name>
    <dbReference type="NCBI Taxonomy" id="493780"/>
    <lineage>
        <taxon>Bacteria</taxon>
        <taxon>Pseudomonadati</taxon>
        <taxon>Bacteroidota</taxon>
        <taxon>Sphingobacteriia</taxon>
        <taxon>Sphingobacteriales</taxon>
        <taxon>Sphingobacteriaceae</taxon>
        <taxon>Sphingobacterium</taxon>
    </lineage>
</organism>
<dbReference type="InterPro" id="IPR009057">
    <property type="entry name" value="Homeodomain-like_sf"/>
</dbReference>
<feature type="domain" description="HTH tetR-type" evidence="3">
    <location>
        <begin position="13"/>
        <end position="73"/>
    </location>
</feature>
<dbReference type="EMBL" id="JBHUPE010000007">
    <property type="protein sequence ID" value="MFD2905865.1"/>
    <property type="molecule type" value="Genomic_DNA"/>
</dbReference>
<dbReference type="InterPro" id="IPR001647">
    <property type="entry name" value="HTH_TetR"/>
</dbReference>
<comment type="caution">
    <text evidence="4">The sequence shown here is derived from an EMBL/GenBank/DDBJ whole genome shotgun (WGS) entry which is preliminary data.</text>
</comment>
<dbReference type="Gene3D" id="1.10.357.10">
    <property type="entry name" value="Tetracycline Repressor, domain 2"/>
    <property type="match status" value="1"/>
</dbReference>